<dbReference type="SUPFAM" id="SSF55804">
    <property type="entry name" value="Phoshotransferase/anion transport protein"/>
    <property type="match status" value="1"/>
</dbReference>
<dbReference type="EMBL" id="MGDD01000134">
    <property type="protein sequence ID" value="OGL46325.1"/>
    <property type="molecule type" value="Genomic_DNA"/>
</dbReference>
<dbReference type="InterPro" id="IPR002178">
    <property type="entry name" value="PTS_EIIA_type-2_dom"/>
</dbReference>
<dbReference type="PROSITE" id="PS51094">
    <property type="entry name" value="PTS_EIIA_TYPE_2"/>
    <property type="match status" value="1"/>
</dbReference>
<organism evidence="2 3">
    <name type="scientific">Candidatus Schekmanbacteria bacterium RBG_13_48_7</name>
    <dbReference type="NCBI Taxonomy" id="1817878"/>
    <lineage>
        <taxon>Bacteria</taxon>
        <taxon>Candidatus Schekmaniibacteriota</taxon>
    </lineage>
</organism>
<dbReference type="Proteomes" id="UP000179266">
    <property type="component" value="Unassembled WGS sequence"/>
</dbReference>
<dbReference type="CDD" id="cd00211">
    <property type="entry name" value="PTS_IIA_fru"/>
    <property type="match status" value="1"/>
</dbReference>
<name>A0A1F7RXN0_9BACT</name>
<sequence>MFYSRIRIFSSFHFSRMLHGIATIFHPFKSRNGGSPLDSAGLEENVNKAPLVNSDTSQETAVLEKLELCSEEYNIPELDTVDRIEAIKQLCEKLKTHPGMLDYKKFCAEVLKRENLKSTAIGNFLAIPHARSESVNQIVLAVGKSSKALNFEIHNGSPINYIVLIGTPMDQVKGYLKLLARIVRMFKNNSDRETLLDSKTSTDIAAIFRAHINVETT</sequence>
<evidence type="ECO:0000313" key="3">
    <source>
        <dbReference type="Proteomes" id="UP000179266"/>
    </source>
</evidence>
<reference evidence="2 3" key="1">
    <citation type="journal article" date="2016" name="Nat. Commun.">
        <title>Thousands of microbial genomes shed light on interconnected biogeochemical processes in an aquifer system.</title>
        <authorList>
            <person name="Anantharaman K."/>
            <person name="Brown C.T."/>
            <person name="Hug L.A."/>
            <person name="Sharon I."/>
            <person name="Castelle C.J."/>
            <person name="Probst A.J."/>
            <person name="Thomas B.C."/>
            <person name="Singh A."/>
            <person name="Wilkins M.J."/>
            <person name="Karaoz U."/>
            <person name="Brodie E.L."/>
            <person name="Williams K.H."/>
            <person name="Hubbard S.S."/>
            <person name="Banfield J.F."/>
        </authorList>
    </citation>
    <scope>NUCLEOTIDE SEQUENCE [LARGE SCALE GENOMIC DNA]</scope>
</reference>
<dbReference type="PROSITE" id="PS00372">
    <property type="entry name" value="PTS_EIIA_TYPE_2_HIS"/>
    <property type="match status" value="1"/>
</dbReference>
<dbReference type="InterPro" id="IPR051541">
    <property type="entry name" value="PTS_SugarTrans_NitroReg"/>
</dbReference>
<dbReference type="InterPro" id="IPR016152">
    <property type="entry name" value="PTrfase/Anion_transptr"/>
</dbReference>
<dbReference type="Gene3D" id="3.40.930.10">
    <property type="entry name" value="Mannitol-specific EII, Chain A"/>
    <property type="match status" value="1"/>
</dbReference>
<gene>
    <name evidence="2" type="ORF">A2161_08085</name>
</gene>
<protein>
    <recommendedName>
        <fullName evidence="1">PTS EIIA type-2 domain-containing protein</fullName>
    </recommendedName>
</protein>
<dbReference type="Pfam" id="PF00359">
    <property type="entry name" value="PTS_EIIA_2"/>
    <property type="match status" value="1"/>
</dbReference>
<dbReference type="PANTHER" id="PTHR47738">
    <property type="entry name" value="PTS SYSTEM FRUCTOSE-LIKE EIIA COMPONENT-RELATED"/>
    <property type="match status" value="1"/>
</dbReference>
<evidence type="ECO:0000313" key="2">
    <source>
        <dbReference type="EMBL" id="OGL46325.1"/>
    </source>
</evidence>
<evidence type="ECO:0000259" key="1">
    <source>
        <dbReference type="PROSITE" id="PS51094"/>
    </source>
</evidence>
<accession>A0A1F7RXN0</accession>
<proteinExistence type="predicted"/>
<dbReference type="AlphaFoldDB" id="A0A1F7RXN0"/>
<feature type="domain" description="PTS EIIA type-2" evidence="1">
    <location>
        <begin position="67"/>
        <end position="211"/>
    </location>
</feature>
<comment type="caution">
    <text evidence="2">The sequence shown here is derived from an EMBL/GenBank/DDBJ whole genome shotgun (WGS) entry which is preliminary data.</text>
</comment>